<name>A0ABS1CE41_9GAMM</name>
<accession>A0ABS1CE41</accession>
<keyword evidence="2" id="KW-1185">Reference proteome</keyword>
<comment type="caution">
    <text evidence="1">The sequence shown here is derived from an EMBL/GenBank/DDBJ whole genome shotgun (WGS) entry which is preliminary data.</text>
</comment>
<dbReference type="Proteomes" id="UP000748752">
    <property type="component" value="Unassembled WGS sequence"/>
</dbReference>
<reference evidence="1 2" key="1">
    <citation type="journal article" date="2020" name="Microorganisms">
        <title>Osmotic Adaptation and Compatible Solute Biosynthesis of Phototrophic Bacteria as Revealed from Genome Analyses.</title>
        <authorList>
            <person name="Imhoff J.F."/>
            <person name="Rahn T."/>
            <person name="Kunzel S."/>
            <person name="Keller A."/>
            <person name="Neulinger S.C."/>
        </authorList>
    </citation>
    <scope>NUCLEOTIDE SEQUENCE [LARGE SCALE GENOMIC DNA]</scope>
    <source>
        <strain evidence="1 2">DSM 6210</strain>
    </source>
</reference>
<gene>
    <name evidence="1" type="ORF">CKO31_03095</name>
</gene>
<protein>
    <submittedName>
        <fullName evidence="1">Uncharacterized protein</fullName>
    </submittedName>
</protein>
<evidence type="ECO:0000313" key="1">
    <source>
        <dbReference type="EMBL" id="MBK1629741.1"/>
    </source>
</evidence>
<evidence type="ECO:0000313" key="2">
    <source>
        <dbReference type="Proteomes" id="UP000748752"/>
    </source>
</evidence>
<dbReference type="EMBL" id="NRRV01000004">
    <property type="protein sequence ID" value="MBK1629741.1"/>
    <property type="molecule type" value="Genomic_DNA"/>
</dbReference>
<organism evidence="1 2">
    <name type="scientific">Thiohalocapsa halophila</name>
    <dbReference type="NCBI Taxonomy" id="69359"/>
    <lineage>
        <taxon>Bacteria</taxon>
        <taxon>Pseudomonadati</taxon>
        <taxon>Pseudomonadota</taxon>
        <taxon>Gammaproteobacteria</taxon>
        <taxon>Chromatiales</taxon>
        <taxon>Chromatiaceae</taxon>
        <taxon>Thiohalocapsa</taxon>
    </lineage>
</organism>
<sequence length="144" mass="15366">MSDTLTRKCPFAAPITTARAACRHATEVVRRGGSEYDCDDAAAHDRCTALFAGLKRTGLDAFQVEDDLTQMPHSVLVKIQTGGLTGLRRLLEPAADSEAPIGDVSALAAQAADAYGGVEQVPVAALAEDMRACKLERRGRRRGR</sequence>
<dbReference type="RefSeq" id="WP_200233999.1">
    <property type="nucleotide sequence ID" value="NZ_NRRV01000004.1"/>
</dbReference>
<proteinExistence type="predicted"/>